<evidence type="ECO:0000313" key="2">
    <source>
        <dbReference type="EMBL" id="THU76020.1"/>
    </source>
</evidence>
<proteinExistence type="predicted"/>
<evidence type="ECO:0000313" key="3">
    <source>
        <dbReference type="Proteomes" id="UP000297245"/>
    </source>
</evidence>
<dbReference type="AlphaFoldDB" id="A0A4S8KKK0"/>
<dbReference type="EMBL" id="ML181265">
    <property type="protein sequence ID" value="THU76020.1"/>
    <property type="molecule type" value="Genomic_DNA"/>
</dbReference>
<evidence type="ECO:0008006" key="4">
    <source>
        <dbReference type="Google" id="ProtNLM"/>
    </source>
</evidence>
<feature type="signal peptide" evidence="1">
    <location>
        <begin position="1"/>
        <end position="26"/>
    </location>
</feature>
<name>A0A4S8KKK0_DENBC</name>
<evidence type="ECO:0000256" key="1">
    <source>
        <dbReference type="SAM" id="SignalP"/>
    </source>
</evidence>
<sequence length="255" mass="28531">MDATYLRRQLRMVLNLLQLWPVVCIAKPNKLWVMAKRLVDTPETVQQVIVSPDARCFGFIYSHSLDIFGDSSDLDVPLFQFIDERRITAATWAISGLFLGHEGGSITSLYLSPRAAVPYHFNFRQGCPGDITSFALVEDGLLAAGGQGIVQFWVAVANDWRFVAKLDQEVDAKAPGTSVTSIRVVENGDALRIAYKDEGIITWFIREIPHRAYVREFGPDLVHESVLVYSRHKCLPIGILLVGAWLLIMTKVVTL</sequence>
<organism evidence="2 3">
    <name type="scientific">Dendrothele bispora (strain CBS 962.96)</name>
    <dbReference type="NCBI Taxonomy" id="1314807"/>
    <lineage>
        <taxon>Eukaryota</taxon>
        <taxon>Fungi</taxon>
        <taxon>Dikarya</taxon>
        <taxon>Basidiomycota</taxon>
        <taxon>Agaricomycotina</taxon>
        <taxon>Agaricomycetes</taxon>
        <taxon>Agaricomycetidae</taxon>
        <taxon>Agaricales</taxon>
        <taxon>Agaricales incertae sedis</taxon>
        <taxon>Dendrothele</taxon>
    </lineage>
</organism>
<reference evidence="2 3" key="1">
    <citation type="journal article" date="2019" name="Nat. Ecol. Evol.">
        <title>Megaphylogeny resolves global patterns of mushroom evolution.</title>
        <authorList>
            <person name="Varga T."/>
            <person name="Krizsan K."/>
            <person name="Foldi C."/>
            <person name="Dima B."/>
            <person name="Sanchez-Garcia M."/>
            <person name="Sanchez-Ramirez S."/>
            <person name="Szollosi G.J."/>
            <person name="Szarkandi J.G."/>
            <person name="Papp V."/>
            <person name="Albert L."/>
            <person name="Andreopoulos W."/>
            <person name="Angelini C."/>
            <person name="Antonin V."/>
            <person name="Barry K.W."/>
            <person name="Bougher N.L."/>
            <person name="Buchanan P."/>
            <person name="Buyck B."/>
            <person name="Bense V."/>
            <person name="Catcheside P."/>
            <person name="Chovatia M."/>
            <person name="Cooper J."/>
            <person name="Damon W."/>
            <person name="Desjardin D."/>
            <person name="Finy P."/>
            <person name="Geml J."/>
            <person name="Haridas S."/>
            <person name="Hughes K."/>
            <person name="Justo A."/>
            <person name="Karasinski D."/>
            <person name="Kautmanova I."/>
            <person name="Kiss B."/>
            <person name="Kocsube S."/>
            <person name="Kotiranta H."/>
            <person name="LaButti K.M."/>
            <person name="Lechner B.E."/>
            <person name="Liimatainen K."/>
            <person name="Lipzen A."/>
            <person name="Lukacs Z."/>
            <person name="Mihaltcheva S."/>
            <person name="Morgado L.N."/>
            <person name="Niskanen T."/>
            <person name="Noordeloos M.E."/>
            <person name="Ohm R.A."/>
            <person name="Ortiz-Santana B."/>
            <person name="Ovrebo C."/>
            <person name="Racz N."/>
            <person name="Riley R."/>
            <person name="Savchenko A."/>
            <person name="Shiryaev A."/>
            <person name="Soop K."/>
            <person name="Spirin V."/>
            <person name="Szebenyi C."/>
            <person name="Tomsovsky M."/>
            <person name="Tulloss R.E."/>
            <person name="Uehling J."/>
            <person name="Grigoriev I.V."/>
            <person name="Vagvolgyi C."/>
            <person name="Papp T."/>
            <person name="Martin F.M."/>
            <person name="Miettinen O."/>
            <person name="Hibbett D.S."/>
            <person name="Nagy L.G."/>
        </authorList>
    </citation>
    <scope>NUCLEOTIDE SEQUENCE [LARGE SCALE GENOMIC DNA]</scope>
    <source>
        <strain evidence="2 3">CBS 962.96</strain>
    </source>
</reference>
<accession>A0A4S8KKK0</accession>
<dbReference type="Proteomes" id="UP000297245">
    <property type="component" value="Unassembled WGS sequence"/>
</dbReference>
<keyword evidence="3" id="KW-1185">Reference proteome</keyword>
<gene>
    <name evidence="2" type="ORF">K435DRAFT_879836</name>
</gene>
<protein>
    <recommendedName>
        <fullName evidence="4">WD40 repeat-like protein</fullName>
    </recommendedName>
</protein>
<keyword evidence="1" id="KW-0732">Signal</keyword>
<feature type="chain" id="PRO_5020880755" description="WD40 repeat-like protein" evidence="1">
    <location>
        <begin position="27"/>
        <end position="255"/>
    </location>
</feature>